<keyword evidence="4 5" id="KW-0472">Membrane</keyword>
<evidence type="ECO:0000256" key="5">
    <source>
        <dbReference type="SAM" id="Phobius"/>
    </source>
</evidence>
<dbReference type="EMBL" id="JBHSLD010000001">
    <property type="protein sequence ID" value="MFC5379433.1"/>
    <property type="molecule type" value="Genomic_DNA"/>
</dbReference>
<reference evidence="8" key="1">
    <citation type="journal article" date="2019" name="Int. J. Syst. Evol. Microbiol.">
        <title>The Global Catalogue of Microorganisms (GCM) 10K type strain sequencing project: providing services to taxonomists for standard genome sequencing and annotation.</title>
        <authorList>
            <consortium name="The Broad Institute Genomics Platform"/>
            <consortium name="The Broad Institute Genome Sequencing Center for Infectious Disease"/>
            <person name="Wu L."/>
            <person name="Ma J."/>
        </authorList>
    </citation>
    <scope>NUCLEOTIDE SEQUENCE [LARGE SCALE GENOMIC DNA]</scope>
    <source>
        <strain evidence="8">CCUG 43114</strain>
    </source>
</reference>
<gene>
    <name evidence="7" type="ORF">ACFPJ6_01385</name>
</gene>
<dbReference type="Proteomes" id="UP001596122">
    <property type="component" value="Unassembled WGS sequence"/>
</dbReference>
<evidence type="ECO:0000256" key="1">
    <source>
        <dbReference type="ARBA" id="ARBA00004127"/>
    </source>
</evidence>
<evidence type="ECO:0000256" key="3">
    <source>
        <dbReference type="ARBA" id="ARBA00022989"/>
    </source>
</evidence>
<keyword evidence="2 5" id="KW-0812">Transmembrane</keyword>
<proteinExistence type="predicted"/>
<organism evidence="7 8">
    <name type="scientific">Aquipuribacter nitratireducens</name>
    <dbReference type="NCBI Taxonomy" id="650104"/>
    <lineage>
        <taxon>Bacteria</taxon>
        <taxon>Bacillati</taxon>
        <taxon>Actinomycetota</taxon>
        <taxon>Actinomycetes</taxon>
        <taxon>Micrococcales</taxon>
        <taxon>Intrasporangiaceae</taxon>
        <taxon>Aquipuribacter</taxon>
    </lineage>
</organism>
<evidence type="ECO:0000313" key="8">
    <source>
        <dbReference type="Proteomes" id="UP001596122"/>
    </source>
</evidence>
<protein>
    <submittedName>
        <fullName evidence="7">DUF202 domain-containing protein</fullName>
    </submittedName>
</protein>
<comment type="caution">
    <text evidence="7">The sequence shown here is derived from an EMBL/GenBank/DDBJ whole genome shotgun (WGS) entry which is preliminary data.</text>
</comment>
<accession>A0ABW0GHN4</accession>
<keyword evidence="8" id="KW-1185">Reference proteome</keyword>
<dbReference type="InterPro" id="IPR003807">
    <property type="entry name" value="DUF202"/>
</dbReference>
<comment type="subcellular location">
    <subcellularLocation>
        <location evidence="1">Endomembrane system</location>
        <topology evidence="1">Multi-pass membrane protein</topology>
    </subcellularLocation>
</comment>
<feature type="transmembrane region" description="Helical" evidence="5">
    <location>
        <begin position="44"/>
        <end position="63"/>
    </location>
</feature>
<evidence type="ECO:0000256" key="2">
    <source>
        <dbReference type="ARBA" id="ARBA00022692"/>
    </source>
</evidence>
<keyword evidence="3 5" id="KW-1133">Transmembrane helix</keyword>
<evidence type="ECO:0000256" key="4">
    <source>
        <dbReference type="ARBA" id="ARBA00023136"/>
    </source>
</evidence>
<name>A0ABW0GHN4_9MICO</name>
<feature type="domain" description="DUF202" evidence="6">
    <location>
        <begin position="7"/>
        <end position="72"/>
    </location>
</feature>
<sequence length="114" mass="11384">MTGALFDPGLQPERTRLAWRRTTLTLLVGAVASTRLLAPLLGAWALAVGTAGVVACLALWSGANRRARAVDRALATGEHLPGAGPALLAVAIATASAAVLGVVVVAGGVTVLQP</sequence>
<evidence type="ECO:0000313" key="7">
    <source>
        <dbReference type="EMBL" id="MFC5379433.1"/>
    </source>
</evidence>
<evidence type="ECO:0000259" key="6">
    <source>
        <dbReference type="Pfam" id="PF02656"/>
    </source>
</evidence>
<feature type="transmembrane region" description="Helical" evidence="5">
    <location>
        <begin position="84"/>
        <end position="112"/>
    </location>
</feature>
<dbReference type="RefSeq" id="WP_340266385.1">
    <property type="nucleotide sequence ID" value="NZ_JBBEOG010000001.1"/>
</dbReference>
<dbReference type="Pfam" id="PF02656">
    <property type="entry name" value="DUF202"/>
    <property type="match status" value="1"/>
</dbReference>